<reference evidence="4" key="2">
    <citation type="submission" date="2023-07" db="EMBL/GenBank/DDBJ databases">
        <title>Yangia mangrovi SAOS 153D genome.</title>
        <authorList>
            <person name="Verma A."/>
            <person name="Pal Y."/>
            <person name="Sundharam S."/>
            <person name="Bisht B."/>
            <person name="Srinivasan K."/>
        </authorList>
    </citation>
    <scope>NUCLEOTIDE SEQUENCE [LARGE SCALE GENOMIC DNA]</scope>
    <source>
        <strain evidence="4">SAOS 153D</strain>
    </source>
</reference>
<dbReference type="RefSeq" id="WP_095881165.1">
    <property type="nucleotide sequence ID" value="NZ_NTHN02000030.1"/>
</dbReference>
<gene>
    <name evidence="2" type="ORF">CLG85_016010</name>
    <name evidence="3" type="ORF">CLG85_04415</name>
</gene>
<keyword evidence="4" id="KW-1185">Reference proteome</keyword>
<sequence>MNSSDWSDIENDAVVASYFEMLSDELSGRSYNKAAQNRALQEQTGRSRGSIEFKLCNVSAAFVGLGLPIIKGYRPRFNFQISLAEAASRWLARHPEWELALHRKETAALAEPPSLFVGTAPTLRNAPPPEELEQMQRVARHFDVAGRDERNRALGHAGEERVFHHERQMLKQHDRDDLAQRVRWVSKEDGDGAGYDIASFTPDGRARLIEVKTTNGWERTPFHISRNELEVAAERRDDWYLFRLYDFARAPQAFELRPPLDAHVTLTATNFQASFQ</sequence>
<dbReference type="Proteomes" id="UP000217448">
    <property type="component" value="Unassembled WGS sequence"/>
</dbReference>
<dbReference type="OrthoDB" id="9788621at2"/>
<dbReference type="InterPro" id="IPR024975">
    <property type="entry name" value="NOV_C"/>
</dbReference>
<dbReference type="EMBL" id="NTHN01000053">
    <property type="protein sequence ID" value="PBD20349.1"/>
    <property type="molecule type" value="Genomic_DNA"/>
</dbReference>
<protein>
    <submittedName>
        <fullName evidence="2">DUF3883 domain-containing protein</fullName>
    </submittedName>
</protein>
<reference evidence="2" key="3">
    <citation type="submission" date="2024-05" db="EMBL/GenBank/DDBJ databases">
        <title>Yangia mangrovi SAOS 153D genome.</title>
        <authorList>
            <person name="Verma A."/>
            <person name="Pal Y."/>
            <person name="Sundharam S."/>
            <person name="Bisht B."/>
            <person name="Srinivasan K."/>
        </authorList>
    </citation>
    <scope>NUCLEOTIDE SEQUENCE</scope>
    <source>
        <strain evidence="2">SAOS 153D</strain>
    </source>
</reference>
<comment type="caution">
    <text evidence="3">The sequence shown here is derived from an EMBL/GenBank/DDBJ whole genome shotgun (WGS) entry which is preliminary data.</text>
</comment>
<name>A0A2A3K0V8_9RHOB</name>
<accession>A0A2A3K0V8</accession>
<evidence type="ECO:0000313" key="2">
    <source>
        <dbReference type="EMBL" id="MCT4371741.1"/>
    </source>
</evidence>
<organism evidence="3">
    <name type="scientific">Alloyangia mangrovi</name>
    <dbReference type="NCBI Taxonomy" id="1779329"/>
    <lineage>
        <taxon>Bacteria</taxon>
        <taxon>Pseudomonadati</taxon>
        <taxon>Pseudomonadota</taxon>
        <taxon>Alphaproteobacteria</taxon>
        <taxon>Rhodobacterales</taxon>
        <taxon>Roseobacteraceae</taxon>
        <taxon>Alloyangia</taxon>
    </lineage>
</organism>
<evidence type="ECO:0000259" key="1">
    <source>
        <dbReference type="Pfam" id="PF13020"/>
    </source>
</evidence>
<dbReference type="EMBL" id="NTHN02000030">
    <property type="protein sequence ID" value="MCT4371741.1"/>
    <property type="molecule type" value="Genomic_DNA"/>
</dbReference>
<proteinExistence type="predicted"/>
<dbReference type="AlphaFoldDB" id="A0A2A3K0V8"/>
<evidence type="ECO:0000313" key="3">
    <source>
        <dbReference type="EMBL" id="PBD20349.1"/>
    </source>
</evidence>
<feature type="domain" description="Protein NO VEIN C-terminal" evidence="1">
    <location>
        <begin position="158"/>
        <end position="254"/>
    </location>
</feature>
<evidence type="ECO:0000313" key="4">
    <source>
        <dbReference type="Proteomes" id="UP000217448"/>
    </source>
</evidence>
<dbReference type="Pfam" id="PF13020">
    <property type="entry name" value="NOV_C"/>
    <property type="match status" value="1"/>
</dbReference>
<reference evidence="3" key="1">
    <citation type="submission" date="2017-09" db="EMBL/GenBank/DDBJ databases">
        <title>Yangia sp. SAOS 153D whole genome sequencing.</title>
        <authorList>
            <person name="Verma A."/>
            <person name="Krishnamurthi S."/>
        </authorList>
    </citation>
    <scope>NUCLEOTIDE SEQUENCE [LARGE SCALE GENOMIC DNA]</scope>
    <source>
        <strain evidence="3">SAOS 153D</strain>
    </source>
</reference>